<evidence type="ECO:0000256" key="1">
    <source>
        <dbReference type="SAM" id="SignalP"/>
    </source>
</evidence>
<comment type="caution">
    <text evidence="2">The sequence shown here is derived from an EMBL/GenBank/DDBJ whole genome shotgun (WGS) entry which is preliminary data.</text>
</comment>
<dbReference type="EMBL" id="JBHTEC010000001">
    <property type="protein sequence ID" value="MFD0282458.1"/>
    <property type="molecule type" value="Genomic_DNA"/>
</dbReference>
<proteinExistence type="predicted"/>
<evidence type="ECO:0000313" key="2">
    <source>
        <dbReference type="EMBL" id="MFD0282458.1"/>
    </source>
</evidence>
<keyword evidence="3" id="KW-1185">Reference proteome</keyword>
<accession>A0ABW2VD84</accession>
<sequence>MNNSLRTAAAAAALVTGLVAAGSTTAAAASRPERITSQAQLAASIQKAVTAEQSNGAVSTNGVIAGLVSSSTASVGVDKASC</sequence>
<gene>
    <name evidence="2" type="ORF">ACFQZP_12300</name>
</gene>
<keyword evidence="1" id="KW-0732">Signal</keyword>
<evidence type="ECO:0000313" key="3">
    <source>
        <dbReference type="Proteomes" id="UP001596957"/>
    </source>
</evidence>
<reference evidence="3" key="1">
    <citation type="journal article" date="2019" name="Int. J. Syst. Evol. Microbiol.">
        <title>The Global Catalogue of Microorganisms (GCM) 10K type strain sequencing project: providing services to taxonomists for standard genome sequencing and annotation.</title>
        <authorList>
            <consortium name="The Broad Institute Genomics Platform"/>
            <consortium name="The Broad Institute Genome Sequencing Center for Infectious Disease"/>
            <person name="Wu L."/>
            <person name="Ma J."/>
        </authorList>
    </citation>
    <scope>NUCLEOTIDE SEQUENCE [LARGE SCALE GENOMIC DNA]</scope>
    <source>
        <strain evidence="3">CGMCC 4.7198</strain>
    </source>
</reference>
<protein>
    <submittedName>
        <fullName evidence="2">Uncharacterized protein</fullName>
    </submittedName>
</protein>
<dbReference type="Proteomes" id="UP001596957">
    <property type="component" value="Unassembled WGS sequence"/>
</dbReference>
<feature type="signal peptide" evidence="1">
    <location>
        <begin position="1"/>
        <end position="28"/>
    </location>
</feature>
<name>A0ABW2VD84_9ACTN</name>
<feature type="chain" id="PRO_5046596924" evidence="1">
    <location>
        <begin position="29"/>
        <end position="82"/>
    </location>
</feature>
<organism evidence="2 3">
    <name type="scientific">Streptomyces lutosisoli</name>
    <dbReference type="NCBI Taxonomy" id="2665721"/>
    <lineage>
        <taxon>Bacteria</taxon>
        <taxon>Bacillati</taxon>
        <taxon>Actinomycetota</taxon>
        <taxon>Actinomycetes</taxon>
        <taxon>Kitasatosporales</taxon>
        <taxon>Streptomycetaceae</taxon>
        <taxon>Streptomyces</taxon>
    </lineage>
</organism>
<dbReference type="RefSeq" id="WP_381257896.1">
    <property type="nucleotide sequence ID" value="NZ_JBHTBI010000021.1"/>
</dbReference>